<sequence length="314" mass="34944">MKKPILSIFLLLFFAVSSFSQKIDTTSSEQFNKLKEVLEKDKQIPYQTGSVDLNSEIKLSIPKGYKLMPQKDAEYVVYDLWGNPRQEGLMGMLVKDDYSIVNPAAWAFIITYEKSGYVKDEDADEIDYDEMMKEMHSSEADENEARAKQGYSTVHVIGWAAKPYYDKKNNILHWAKSLAFGGSADTTLNYDVRILGRKGVLSLNAVGTIDQLKDITEHVSDIIHIAKFKDGSKYTDFNPDIDQVAAYSIGGLVAGKLLAKAGILALLLKNIKLIALGLIAVFGKFGRKIIGFFSRDKTDEPQAETDTASENAVS</sequence>
<dbReference type="RefSeq" id="WP_124870781.1">
    <property type="nucleotide sequence ID" value="NZ_RQJO01000007.1"/>
</dbReference>
<dbReference type="Pfam" id="PF09935">
    <property type="entry name" value="DUF2167"/>
    <property type="match status" value="1"/>
</dbReference>
<evidence type="ECO:0000313" key="3">
    <source>
        <dbReference type="Proteomes" id="UP000271925"/>
    </source>
</evidence>
<comment type="caution">
    <text evidence="2">The sequence shown here is derived from an EMBL/GenBank/DDBJ whole genome shotgun (WGS) entry which is preliminary data.</text>
</comment>
<dbReference type="EMBL" id="RQJO01000007">
    <property type="protein sequence ID" value="RRB06886.1"/>
    <property type="molecule type" value="Genomic_DNA"/>
</dbReference>
<organism evidence="2 3">
    <name type="scientific">Larkinella rosea</name>
    <dbReference type="NCBI Taxonomy" id="2025312"/>
    <lineage>
        <taxon>Bacteria</taxon>
        <taxon>Pseudomonadati</taxon>
        <taxon>Bacteroidota</taxon>
        <taxon>Cytophagia</taxon>
        <taxon>Cytophagales</taxon>
        <taxon>Spirosomataceae</taxon>
        <taxon>Larkinella</taxon>
    </lineage>
</organism>
<feature type="signal peptide" evidence="1">
    <location>
        <begin position="1"/>
        <end position="22"/>
    </location>
</feature>
<dbReference type="AlphaFoldDB" id="A0A3P1C174"/>
<accession>A0A3P1C174</accession>
<evidence type="ECO:0000256" key="1">
    <source>
        <dbReference type="SAM" id="SignalP"/>
    </source>
</evidence>
<feature type="chain" id="PRO_5018051148" evidence="1">
    <location>
        <begin position="23"/>
        <end position="314"/>
    </location>
</feature>
<dbReference type="Proteomes" id="UP000271925">
    <property type="component" value="Unassembled WGS sequence"/>
</dbReference>
<dbReference type="InterPro" id="IPR018682">
    <property type="entry name" value="DUF2167_membr"/>
</dbReference>
<name>A0A3P1C174_9BACT</name>
<keyword evidence="1" id="KW-0732">Signal</keyword>
<gene>
    <name evidence="2" type="ORF">EHT25_03610</name>
</gene>
<dbReference type="OrthoDB" id="196355at2"/>
<protein>
    <submittedName>
        <fullName evidence="2">DUF2167 domain-containing protein</fullName>
    </submittedName>
</protein>
<proteinExistence type="predicted"/>
<keyword evidence="3" id="KW-1185">Reference proteome</keyword>
<evidence type="ECO:0000313" key="2">
    <source>
        <dbReference type="EMBL" id="RRB06886.1"/>
    </source>
</evidence>
<reference evidence="2 3" key="1">
    <citation type="submission" date="2018-11" db="EMBL/GenBank/DDBJ databases">
        <authorList>
            <person name="Zhou Z."/>
            <person name="Wang G."/>
        </authorList>
    </citation>
    <scope>NUCLEOTIDE SEQUENCE [LARGE SCALE GENOMIC DNA]</scope>
    <source>
        <strain evidence="2 3">KCTC52004</strain>
    </source>
</reference>